<evidence type="ECO:0000313" key="3">
    <source>
        <dbReference type="Proteomes" id="UP000689195"/>
    </source>
</evidence>
<organism evidence="2 3">
    <name type="scientific">Paramecium pentaurelia</name>
    <dbReference type="NCBI Taxonomy" id="43138"/>
    <lineage>
        <taxon>Eukaryota</taxon>
        <taxon>Sar</taxon>
        <taxon>Alveolata</taxon>
        <taxon>Ciliophora</taxon>
        <taxon>Intramacronucleata</taxon>
        <taxon>Oligohymenophorea</taxon>
        <taxon>Peniculida</taxon>
        <taxon>Parameciidae</taxon>
        <taxon>Paramecium</taxon>
    </lineage>
</organism>
<reference evidence="2" key="1">
    <citation type="submission" date="2021-01" db="EMBL/GenBank/DDBJ databases">
        <authorList>
            <consortium name="Genoscope - CEA"/>
            <person name="William W."/>
        </authorList>
    </citation>
    <scope>NUCLEOTIDE SEQUENCE</scope>
</reference>
<evidence type="ECO:0000313" key="2">
    <source>
        <dbReference type="EMBL" id="CAD8212178.1"/>
    </source>
</evidence>
<keyword evidence="3" id="KW-1185">Reference proteome</keyword>
<proteinExistence type="predicted"/>
<gene>
    <name evidence="2" type="ORF">PPENT_87.1.T1670012</name>
</gene>
<dbReference type="EMBL" id="CAJJDO010000167">
    <property type="protein sequence ID" value="CAD8212178.1"/>
    <property type="molecule type" value="Genomic_DNA"/>
</dbReference>
<keyword evidence="1" id="KW-0812">Transmembrane</keyword>
<comment type="caution">
    <text evidence="2">The sequence shown here is derived from an EMBL/GenBank/DDBJ whole genome shotgun (WGS) entry which is preliminary data.</text>
</comment>
<dbReference type="AlphaFoldDB" id="A0A8S1YFU1"/>
<keyword evidence="1" id="KW-0472">Membrane</keyword>
<sequence length="121" mass="14668">MIRNTPKYSQVDDCKFELLFLKIIEGIMIFVTFQGIWRREKMHLINFLVQNKHICCSILLFRITQEPNNLNQDQIQEIFLLLLQEYQLYTTDDDSLKMSRKFEKIKLQFCDTIVQQMENKK</sequence>
<feature type="transmembrane region" description="Helical" evidence="1">
    <location>
        <begin position="20"/>
        <end position="37"/>
    </location>
</feature>
<name>A0A8S1YFU1_9CILI</name>
<dbReference type="Proteomes" id="UP000689195">
    <property type="component" value="Unassembled WGS sequence"/>
</dbReference>
<protein>
    <submittedName>
        <fullName evidence="2">Uncharacterized protein</fullName>
    </submittedName>
</protein>
<keyword evidence="1" id="KW-1133">Transmembrane helix</keyword>
<evidence type="ECO:0000256" key="1">
    <source>
        <dbReference type="SAM" id="Phobius"/>
    </source>
</evidence>
<accession>A0A8S1YFU1</accession>